<accession>A0A6B0YX58</accession>
<keyword evidence="1 4" id="KW-0489">Methyltransferase</keyword>
<dbReference type="PANTHER" id="PTHR44942:SF4">
    <property type="entry name" value="METHYLTRANSFERASE TYPE 11 DOMAIN-CONTAINING PROTEIN"/>
    <property type="match status" value="1"/>
</dbReference>
<dbReference type="CDD" id="cd02440">
    <property type="entry name" value="AdoMet_MTases"/>
    <property type="match status" value="1"/>
</dbReference>
<evidence type="ECO:0000313" key="4">
    <source>
        <dbReference type="EMBL" id="MXY95217.1"/>
    </source>
</evidence>
<organism evidence="4">
    <name type="scientific">Caldilineaceae bacterium SB0664_bin_27</name>
    <dbReference type="NCBI Taxonomy" id="2605260"/>
    <lineage>
        <taxon>Bacteria</taxon>
        <taxon>Bacillati</taxon>
        <taxon>Chloroflexota</taxon>
        <taxon>Caldilineae</taxon>
        <taxon>Caldilineales</taxon>
        <taxon>Caldilineaceae</taxon>
    </lineage>
</organism>
<evidence type="ECO:0000256" key="2">
    <source>
        <dbReference type="ARBA" id="ARBA00022679"/>
    </source>
</evidence>
<feature type="domain" description="Methyltransferase" evidence="3">
    <location>
        <begin position="52"/>
        <end position="142"/>
    </location>
</feature>
<dbReference type="AlphaFoldDB" id="A0A6B0YX58"/>
<protein>
    <submittedName>
        <fullName evidence="4">Class I SAM-dependent methyltransferase</fullName>
    </submittedName>
</protein>
<name>A0A6B0YX58_9CHLR</name>
<dbReference type="GO" id="GO:0032259">
    <property type="term" value="P:methylation"/>
    <property type="evidence" value="ECO:0007669"/>
    <property type="project" value="UniProtKB-KW"/>
</dbReference>
<sequence length="272" mass="30360">MSGQPSQFGFEYSSVFQDESVVRAYRYRPQYPAATFDLLSDLLPTGCRPRAVLDAGCGTGFVARPLARLVDRVDAVDFSAAAIREGKRLPGGNHPGLRWIEGPIESAAVNPPYCLITAGASLHWFEWDTAFPRFTRLLAADGLFVAVGMEHERPDWMREELGPALARFSMNKEFAPYSAAGILAQLEERGLFRLMGSAQTDMIEWRQPISEWVESIHARNGFSRDRMDPREAAESDAIFAEMATRHADSKDGLIVHRYAGSLLWGRPLQPKK</sequence>
<dbReference type="PANTHER" id="PTHR44942">
    <property type="entry name" value="METHYLTRANSF_11 DOMAIN-CONTAINING PROTEIN"/>
    <property type="match status" value="1"/>
</dbReference>
<gene>
    <name evidence="4" type="ORF">F4Y42_17380</name>
</gene>
<evidence type="ECO:0000256" key="1">
    <source>
        <dbReference type="ARBA" id="ARBA00022603"/>
    </source>
</evidence>
<dbReference type="Pfam" id="PF13649">
    <property type="entry name" value="Methyltransf_25"/>
    <property type="match status" value="1"/>
</dbReference>
<reference evidence="4" key="1">
    <citation type="submission" date="2019-09" db="EMBL/GenBank/DDBJ databases">
        <title>Characterisation of the sponge microbiome using genome-centric metagenomics.</title>
        <authorList>
            <person name="Engelberts J.P."/>
            <person name="Robbins S.J."/>
            <person name="De Goeij J.M."/>
            <person name="Aranda M."/>
            <person name="Bell S.C."/>
            <person name="Webster N.S."/>
        </authorList>
    </citation>
    <scope>NUCLEOTIDE SEQUENCE</scope>
    <source>
        <strain evidence="4">SB0664_bin_27</strain>
    </source>
</reference>
<dbReference type="InterPro" id="IPR029063">
    <property type="entry name" value="SAM-dependent_MTases_sf"/>
</dbReference>
<dbReference type="InterPro" id="IPR051052">
    <property type="entry name" value="Diverse_substrate_MTase"/>
</dbReference>
<evidence type="ECO:0000259" key="3">
    <source>
        <dbReference type="Pfam" id="PF13649"/>
    </source>
</evidence>
<proteinExistence type="predicted"/>
<comment type="caution">
    <text evidence="4">The sequence shown here is derived from an EMBL/GenBank/DDBJ whole genome shotgun (WGS) entry which is preliminary data.</text>
</comment>
<dbReference type="Gene3D" id="3.40.50.150">
    <property type="entry name" value="Vaccinia Virus protein VP39"/>
    <property type="match status" value="1"/>
</dbReference>
<dbReference type="EMBL" id="VXRG01000141">
    <property type="protein sequence ID" value="MXY95217.1"/>
    <property type="molecule type" value="Genomic_DNA"/>
</dbReference>
<keyword evidence="2 4" id="KW-0808">Transferase</keyword>
<dbReference type="GO" id="GO:0008168">
    <property type="term" value="F:methyltransferase activity"/>
    <property type="evidence" value="ECO:0007669"/>
    <property type="project" value="UniProtKB-KW"/>
</dbReference>
<dbReference type="SUPFAM" id="SSF53335">
    <property type="entry name" value="S-adenosyl-L-methionine-dependent methyltransferases"/>
    <property type="match status" value="1"/>
</dbReference>
<dbReference type="InterPro" id="IPR041698">
    <property type="entry name" value="Methyltransf_25"/>
</dbReference>